<dbReference type="EMBL" id="AJ875019">
    <property type="protein sequence ID" value="CAI47657.1"/>
    <property type="molecule type" value="Genomic_DNA"/>
</dbReference>
<dbReference type="Proteomes" id="UP000184501">
    <property type="component" value="Unassembled WGS sequence"/>
</dbReference>
<evidence type="ECO:0000256" key="1">
    <source>
        <dbReference type="ARBA" id="ARBA00001974"/>
    </source>
</evidence>
<comment type="cofactor">
    <cofactor evidence="1">
        <name>FAD</name>
        <dbReference type="ChEBI" id="CHEBI:57692"/>
    </cofactor>
</comment>
<evidence type="ECO:0000256" key="5">
    <source>
        <dbReference type="ARBA" id="ARBA00023002"/>
    </source>
</evidence>
<dbReference type="GO" id="GO:0016614">
    <property type="term" value="F:oxidoreductase activity, acting on CH-OH group of donors"/>
    <property type="evidence" value="ECO:0007669"/>
    <property type="project" value="InterPro"/>
</dbReference>
<dbReference type="STRING" id="2017.SAMN05444320_108247"/>
<evidence type="ECO:0000313" key="8">
    <source>
        <dbReference type="EMBL" id="CAI47657.1"/>
    </source>
</evidence>
<dbReference type="InterPro" id="IPR036188">
    <property type="entry name" value="FAD/NAD-bd_sf"/>
</dbReference>
<name>Q2MEW7_STRHI</name>
<dbReference type="RefSeq" id="WP_083960101.1">
    <property type="nucleotide sequence ID" value="NZ_FQVN01000008.1"/>
</dbReference>
<keyword evidence="5" id="KW-0560">Oxidoreductase</keyword>
<dbReference type="InterPro" id="IPR051473">
    <property type="entry name" value="P2Ox-like"/>
</dbReference>
<comment type="similarity">
    <text evidence="2">Belongs to the GMC oxidoreductase family.</text>
</comment>
<dbReference type="SMR" id="Q2MEW7"/>
<dbReference type="PANTHER" id="PTHR42784:SF1">
    <property type="entry name" value="PYRANOSE 2-OXIDASE"/>
    <property type="match status" value="1"/>
</dbReference>
<evidence type="ECO:0000256" key="3">
    <source>
        <dbReference type="ARBA" id="ARBA00022630"/>
    </source>
</evidence>
<feature type="domain" description="Glucose-methanol-choline oxidoreductase C-terminal" evidence="7">
    <location>
        <begin position="378"/>
        <end position="495"/>
    </location>
</feature>
<evidence type="ECO:0000313" key="9">
    <source>
        <dbReference type="EMBL" id="SHG38847.1"/>
    </source>
</evidence>
<organism evidence="8">
    <name type="scientific">Streptoalloteichus hindustanus</name>
    <dbReference type="NCBI Taxonomy" id="2017"/>
    <lineage>
        <taxon>Bacteria</taxon>
        <taxon>Bacillati</taxon>
        <taxon>Actinomycetota</taxon>
        <taxon>Actinomycetes</taxon>
        <taxon>Pseudonocardiales</taxon>
        <taxon>Pseudonocardiaceae</taxon>
        <taxon>Streptoalloteichus</taxon>
    </lineage>
</organism>
<evidence type="ECO:0000259" key="6">
    <source>
        <dbReference type="Pfam" id="PF00732"/>
    </source>
</evidence>
<protein>
    <submittedName>
        <fullName evidence="9">Paromamine 6'-oxidase / 6'''-hydroxyneomycin C oxidase / 2'-deamino-2'-hydroxyparomamine 6'-oxidase</fullName>
    </submittedName>
    <submittedName>
        <fullName evidence="8">Putative hexosamine-6-dehydrogenase</fullName>
    </submittedName>
</protein>
<dbReference type="OrthoDB" id="9798604at2"/>
<dbReference type="Pfam" id="PF00732">
    <property type="entry name" value="GMC_oxred_N"/>
    <property type="match status" value="1"/>
</dbReference>
<feature type="domain" description="Glucose-methanol-choline oxidoreductase N-terminal" evidence="6">
    <location>
        <begin position="80"/>
        <end position="286"/>
    </location>
</feature>
<reference evidence="9 10" key="2">
    <citation type="submission" date="2016-11" db="EMBL/GenBank/DDBJ databases">
        <authorList>
            <person name="Jaros S."/>
            <person name="Januszkiewicz K."/>
            <person name="Wedrychowicz H."/>
        </authorList>
    </citation>
    <scope>NUCLEOTIDE SEQUENCE [LARGE SCALE GENOMIC DNA]</scope>
    <source>
        <strain evidence="9 10">DSM 44523</strain>
    </source>
</reference>
<dbReference type="SUPFAM" id="SSF54373">
    <property type="entry name" value="FAD-linked reductases, C-terminal domain"/>
    <property type="match status" value="1"/>
</dbReference>
<evidence type="ECO:0000313" key="10">
    <source>
        <dbReference type="Proteomes" id="UP000184501"/>
    </source>
</evidence>
<dbReference type="Gene3D" id="3.50.50.60">
    <property type="entry name" value="FAD/NAD(P)-binding domain"/>
    <property type="match status" value="2"/>
</dbReference>
<evidence type="ECO:0000256" key="2">
    <source>
        <dbReference type="ARBA" id="ARBA00010790"/>
    </source>
</evidence>
<dbReference type="InterPro" id="IPR007867">
    <property type="entry name" value="GMC_OxRtase_C"/>
</dbReference>
<dbReference type="EMBL" id="FQVN01000008">
    <property type="protein sequence ID" value="SHG38847.1"/>
    <property type="molecule type" value="Genomic_DNA"/>
</dbReference>
<gene>
    <name evidence="8" type="primary">aprQ</name>
    <name evidence="9" type="ORF">SAMN05444320_108247</name>
    <name evidence="8" type="ORF">ShinN01.22</name>
</gene>
<dbReference type="SUPFAM" id="SSF51905">
    <property type="entry name" value="FAD/NAD(P)-binding domain"/>
    <property type="match status" value="1"/>
</dbReference>
<keyword evidence="3" id="KW-0285">Flavoprotein</keyword>
<evidence type="ECO:0000259" key="7">
    <source>
        <dbReference type="Pfam" id="PF05199"/>
    </source>
</evidence>
<proteinExistence type="inferred from homology"/>
<evidence type="ECO:0000256" key="4">
    <source>
        <dbReference type="ARBA" id="ARBA00022827"/>
    </source>
</evidence>
<sequence>MKFVTLQEAAGQVFDVCVVGSGASGAVTAFTLAGRGMSVLVVEQGDVIPPGGKIDDHLDPDSWAYAWRHGRWWTTGYPWSAQAFGGGTVFYAGVSFRYHPRDFAPSPEFLGAAAYEHWGLTRQDLDPYYDWIEDQLAVAGPSGATVAEYQFPRYKREKLSYTSQGRVLAEAAARLGWRPVATPLAISGVADRFTRGCQQLTPCTDNACPVGAKADVASRLLSRCDDNLSVLLRTRVARLVATRPGVVDSAEVLHADERDSGTIRARRFVLAANAIQSAALLLRSASRLEPDGMGNSSGMVGQHLAMKNSVYLRTHVRREDDYRPLQHRYSSMTSLDSMYDPEFPDGMGGLIYEANPWDNVKDNAFMPLQLECSVGDRPRARNQVRLSKDLDSYGLPRVVMDYVAHKRDLARLRVLRGRASELLRSLGGRVRHVSTKYELGSAHLHGTLRSGRDPRSSVTDPLGRLHDYDNVWAVDGAVFPFAGNLNPTLTIQANARRIASAIS</sequence>
<dbReference type="GO" id="GO:0050660">
    <property type="term" value="F:flavin adenine dinucleotide binding"/>
    <property type="evidence" value="ECO:0007669"/>
    <property type="project" value="InterPro"/>
</dbReference>
<dbReference type="AlphaFoldDB" id="Q2MEW7"/>
<reference evidence="8" key="1">
    <citation type="submission" date="2005-01" db="EMBL/GenBank/DDBJ databases">
        <title>Comparison of the "mixed" gene clusters for the biosynthesis of the aminoglycoside antibiotics apramycin (Streptoalloteichus hindustanus DSM 44523 and Streptomyces tenebrarius DSM 40477)and hygromycin B (Streptomyces hygroscopicus subsp. hygroscopicus DSM 40578), which contain genes related to both the biosynthesis of other aminoglycosides and cell-wall sugars.</title>
        <authorList>
            <person name="Aboshanab K.M."/>
            <person name="Schmidt-Beissner H."/>
            <person name="Wehmeier U.F."/>
            <person name="Welzel K."/>
            <person name="Vente A."/>
            <person name="Piepersberg W."/>
        </authorList>
    </citation>
    <scope>NUCLEOTIDE SEQUENCE</scope>
    <source>
        <strain evidence="8">Type strain:DSM 44523</strain>
    </source>
</reference>
<dbReference type="Pfam" id="PF05199">
    <property type="entry name" value="GMC_oxred_C"/>
    <property type="match status" value="1"/>
</dbReference>
<dbReference type="PANTHER" id="PTHR42784">
    <property type="entry name" value="PYRANOSE 2-OXIDASE"/>
    <property type="match status" value="1"/>
</dbReference>
<accession>Q2MEW7</accession>
<dbReference type="InterPro" id="IPR000172">
    <property type="entry name" value="GMC_OxRdtase_N"/>
</dbReference>
<keyword evidence="10" id="KW-1185">Reference proteome</keyword>
<keyword evidence="4" id="KW-0274">FAD</keyword>
<dbReference type="Pfam" id="PF13450">
    <property type="entry name" value="NAD_binding_8"/>
    <property type="match status" value="1"/>
</dbReference>